<keyword evidence="3" id="KW-1185">Reference proteome</keyword>
<comment type="caution">
    <text evidence="2">The sequence shown here is derived from an EMBL/GenBank/DDBJ whole genome shotgun (WGS) entry which is preliminary data.</text>
</comment>
<evidence type="ECO:0000313" key="2">
    <source>
        <dbReference type="EMBL" id="OXA54824.1"/>
    </source>
</evidence>
<sequence>MSSSPIANISRKVYETAVTERSRKARVLKMVESMTLHEQCEEMSINTFTENVEFDHQFITDLDIIIIELLHWGGVAFRDLGFFNGMGDDGYRQVNGTLMPNGSNISQIKIGYLFDPEDDPVSYLLIYLASATLVIFTFACLTHFYCVVSQFSAKKRTDILRVQKVRRDIWGIHVNYGQLRLAIQYCRDTGNDRDPLIQY</sequence>
<reference evidence="2 3" key="1">
    <citation type="submission" date="2015-12" db="EMBL/GenBank/DDBJ databases">
        <title>The genome of Folsomia candida.</title>
        <authorList>
            <person name="Faddeeva A."/>
            <person name="Derks M.F."/>
            <person name="Anvar Y."/>
            <person name="Smit S."/>
            <person name="Van Straalen N."/>
            <person name="Roelofs D."/>
        </authorList>
    </citation>
    <scope>NUCLEOTIDE SEQUENCE [LARGE SCALE GENOMIC DNA]</scope>
    <source>
        <strain evidence="2 3">VU population</strain>
        <tissue evidence="2">Whole body</tissue>
    </source>
</reference>
<protein>
    <submittedName>
        <fullName evidence="2">Uncharacterized protein</fullName>
    </submittedName>
</protein>
<keyword evidence="1" id="KW-0472">Membrane</keyword>
<keyword evidence="1" id="KW-0812">Transmembrane</keyword>
<gene>
    <name evidence="2" type="ORF">Fcan01_11318</name>
</gene>
<proteinExistence type="predicted"/>
<organism evidence="2 3">
    <name type="scientific">Folsomia candida</name>
    <name type="common">Springtail</name>
    <dbReference type="NCBI Taxonomy" id="158441"/>
    <lineage>
        <taxon>Eukaryota</taxon>
        <taxon>Metazoa</taxon>
        <taxon>Ecdysozoa</taxon>
        <taxon>Arthropoda</taxon>
        <taxon>Hexapoda</taxon>
        <taxon>Collembola</taxon>
        <taxon>Entomobryomorpha</taxon>
        <taxon>Isotomoidea</taxon>
        <taxon>Isotomidae</taxon>
        <taxon>Proisotominae</taxon>
        <taxon>Folsomia</taxon>
    </lineage>
</organism>
<name>A0A226ECJ5_FOLCA</name>
<evidence type="ECO:0000313" key="3">
    <source>
        <dbReference type="Proteomes" id="UP000198287"/>
    </source>
</evidence>
<dbReference type="AlphaFoldDB" id="A0A226ECJ5"/>
<keyword evidence="1" id="KW-1133">Transmembrane helix</keyword>
<feature type="transmembrane region" description="Helical" evidence="1">
    <location>
        <begin position="124"/>
        <end position="148"/>
    </location>
</feature>
<dbReference type="EMBL" id="LNIX01000005">
    <property type="protein sequence ID" value="OXA54824.1"/>
    <property type="molecule type" value="Genomic_DNA"/>
</dbReference>
<accession>A0A226ECJ5</accession>
<dbReference type="Proteomes" id="UP000198287">
    <property type="component" value="Unassembled WGS sequence"/>
</dbReference>
<evidence type="ECO:0000256" key="1">
    <source>
        <dbReference type="SAM" id="Phobius"/>
    </source>
</evidence>